<comment type="caution">
    <text evidence="2">The sequence shown here is derived from an EMBL/GenBank/DDBJ whole genome shotgun (WGS) entry which is preliminary data.</text>
</comment>
<evidence type="ECO:0000313" key="2">
    <source>
        <dbReference type="EMBL" id="PJF19659.1"/>
    </source>
</evidence>
<reference evidence="2 3" key="1">
    <citation type="submission" date="2016-10" db="EMBL/GenBank/DDBJ databases">
        <title>The genome of Paramicrosporidium saccamoebae is the missing link in understanding Cryptomycota and Microsporidia evolution.</title>
        <authorList>
            <person name="Quandt C.A."/>
            <person name="Beaudet D."/>
            <person name="Corsaro D."/>
            <person name="Michel R."/>
            <person name="Corradi N."/>
            <person name="James T."/>
        </authorList>
    </citation>
    <scope>NUCLEOTIDE SEQUENCE [LARGE SCALE GENOMIC DNA]</scope>
    <source>
        <strain evidence="2 3">KSL3</strain>
    </source>
</reference>
<protein>
    <submittedName>
        <fullName evidence="2">Uncharacterized protein</fullName>
    </submittedName>
</protein>
<keyword evidence="3" id="KW-1185">Reference proteome</keyword>
<dbReference type="InterPro" id="IPR045727">
    <property type="entry name" value="DUF6081"/>
</dbReference>
<gene>
    <name evidence="2" type="ORF">PSACC_00530</name>
</gene>
<accession>A0A2H9TPJ3</accession>
<name>A0A2H9TPJ3_9FUNG</name>
<feature type="signal peptide" evidence="1">
    <location>
        <begin position="1"/>
        <end position="15"/>
    </location>
</feature>
<feature type="chain" id="PRO_5014156811" evidence="1">
    <location>
        <begin position="16"/>
        <end position="314"/>
    </location>
</feature>
<sequence>MLLWTALQLVSFVSGAKVLFQYRGNRLCSIGPKGSFKYFEGPGFTANDGELSVEGGCLVVNSYPFKQSRSDISDTTKFHLSTNRAFQYKTGKVIVQMTGSAIMHGVEDNPFGEGYALSRIDSRLATSVFGVRDACGQAFNFLIVNGEVSAMIHAPFSTSPGPTVTSTMSYNIPLVNTQAGEEHTLALIFDAAAQSVSWSVDGTIHYTWTVDSQIPQENCVLRWGDPNRFTYPRKFTVGFGNYAGLAYYPPVSAAKAFDVEYKGLVNLPSLPMLLNPQTGEPAEFITDSSEQKARVWDRGAVLRIRDIIVTHNDA</sequence>
<dbReference type="Pfam" id="PF19559">
    <property type="entry name" value="DUF6081"/>
    <property type="match status" value="1"/>
</dbReference>
<dbReference type="EMBL" id="MTSL01000048">
    <property type="protein sequence ID" value="PJF19659.1"/>
    <property type="molecule type" value="Genomic_DNA"/>
</dbReference>
<organism evidence="2 3">
    <name type="scientific">Paramicrosporidium saccamoebae</name>
    <dbReference type="NCBI Taxonomy" id="1246581"/>
    <lineage>
        <taxon>Eukaryota</taxon>
        <taxon>Fungi</taxon>
        <taxon>Fungi incertae sedis</taxon>
        <taxon>Cryptomycota</taxon>
        <taxon>Cryptomycota incertae sedis</taxon>
        <taxon>Paramicrosporidium</taxon>
    </lineage>
</organism>
<proteinExistence type="predicted"/>
<keyword evidence="1" id="KW-0732">Signal</keyword>
<dbReference type="AlphaFoldDB" id="A0A2H9TPJ3"/>
<dbReference type="Proteomes" id="UP000240830">
    <property type="component" value="Unassembled WGS sequence"/>
</dbReference>
<evidence type="ECO:0000256" key="1">
    <source>
        <dbReference type="SAM" id="SignalP"/>
    </source>
</evidence>
<evidence type="ECO:0000313" key="3">
    <source>
        <dbReference type="Proteomes" id="UP000240830"/>
    </source>
</evidence>